<organism evidence="1 2">
    <name type="scientific">Streptomyces cadmiisoli</name>
    <dbReference type="NCBI Taxonomy" id="2184053"/>
    <lineage>
        <taxon>Bacteria</taxon>
        <taxon>Bacillati</taxon>
        <taxon>Actinomycetota</taxon>
        <taxon>Actinomycetes</taxon>
        <taxon>Kitasatosporales</taxon>
        <taxon>Streptomycetaceae</taxon>
        <taxon>Streptomyces</taxon>
        <taxon>Streptomyces aurantiacus group</taxon>
    </lineage>
</organism>
<name>A0A2Z4JC69_9ACTN</name>
<proteinExistence type="predicted"/>
<gene>
    <name evidence="1" type="ORF">DN051_28445</name>
</gene>
<dbReference type="Proteomes" id="UP000249616">
    <property type="component" value="Chromosome"/>
</dbReference>
<dbReference type="AlphaFoldDB" id="A0A2Z4JC69"/>
<keyword evidence="2" id="KW-1185">Reference proteome</keyword>
<accession>A0A2Z4JC69</accession>
<dbReference type="KEGG" id="scad:DN051_28445"/>
<sequence length="198" mass="21167">MSGIGPVEPGEGTRAWEAPLAVRPPRGRVVRFCDRHRRALVAAATVATLAAVGGRLYATRPGPEPPVLAAHPSQVVGVTYLHTEEKPGLDGGFAFAVELVARSGPPVTVERIDQPYAGLSLASIPRAPFGTREIVITMKVTDCGKVPRNVGLPFLDVTLRNTRAMEAHSFILGERYARDLSHALQVACGNEFATSPKR</sequence>
<reference evidence="1 2" key="1">
    <citation type="journal article" date="2019" name="Int. J. Syst. Evol. Microbiol.">
        <title>Streptomyces cadmiisoli sp. nov., a novel actinomycete isolated from cadmium-contaminated soil.</title>
        <authorList>
            <person name="Li K."/>
            <person name="Tang X."/>
            <person name="Zhao J."/>
            <person name="Guo Y."/>
            <person name="Tang Y."/>
            <person name="Gao J."/>
        </authorList>
    </citation>
    <scope>NUCLEOTIDE SEQUENCE [LARGE SCALE GENOMIC DNA]</scope>
    <source>
        <strain evidence="1 2">ZFG47</strain>
    </source>
</reference>
<evidence type="ECO:0000313" key="2">
    <source>
        <dbReference type="Proteomes" id="UP000249616"/>
    </source>
</evidence>
<protein>
    <submittedName>
        <fullName evidence="1">Tat pathway signal sequence domain protein</fullName>
    </submittedName>
</protein>
<dbReference type="EMBL" id="CP030073">
    <property type="protein sequence ID" value="AWW42699.1"/>
    <property type="molecule type" value="Genomic_DNA"/>
</dbReference>
<evidence type="ECO:0000313" key="1">
    <source>
        <dbReference type="EMBL" id="AWW42699.1"/>
    </source>
</evidence>